<dbReference type="Proteomes" id="UP001330482">
    <property type="component" value="Chromosome"/>
</dbReference>
<evidence type="ECO:0000313" key="4">
    <source>
        <dbReference type="Proteomes" id="UP001330482"/>
    </source>
</evidence>
<name>A0ABZ1DCK5_9ENTR</name>
<dbReference type="Pfam" id="PF13669">
    <property type="entry name" value="Glyoxalase_4"/>
    <property type="match status" value="1"/>
</dbReference>
<sequence length="173" mass="19294">MHSSVRGIDHIGITVPDIEKATLFFERAFGAQVLYHSVDAETDNIDHSAQQHTLRLFPGTKIRAIRMLAMPHGPGIELFEMHGPEQGMPARASDFGLQHFAVYVDDFDAAVTAFTAAGGEMFTEPKPLNFPDEQGEGNAFCYGQTPWGSIVEMISWPSPMPYEKTTNLRRWKP</sequence>
<dbReference type="InterPro" id="IPR037523">
    <property type="entry name" value="VOC_core"/>
</dbReference>
<evidence type="ECO:0000259" key="2">
    <source>
        <dbReference type="PROSITE" id="PS51819"/>
    </source>
</evidence>
<dbReference type="RefSeq" id="WP_326466464.1">
    <property type="nucleotide sequence ID" value="NZ_CP142124.1"/>
</dbReference>
<organism evidence="3 4">
    <name type="scientific">Enterobacter wuhouensis</name>
    <dbReference type="NCBI Taxonomy" id="2529381"/>
    <lineage>
        <taxon>Bacteria</taxon>
        <taxon>Pseudomonadati</taxon>
        <taxon>Pseudomonadota</taxon>
        <taxon>Gammaproteobacteria</taxon>
        <taxon>Enterobacterales</taxon>
        <taxon>Enterobacteriaceae</taxon>
        <taxon>Enterobacter</taxon>
    </lineage>
</organism>
<gene>
    <name evidence="3" type="ORF">VPX56_11895</name>
</gene>
<feature type="domain" description="VOC" evidence="2">
    <location>
        <begin position="7"/>
        <end position="156"/>
    </location>
</feature>
<keyword evidence="1" id="KW-0479">Metal-binding</keyword>
<dbReference type="PROSITE" id="PS51819">
    <property type="entry name" value="VOC"/>
    <property type="match status" value="1"/>
</dbReference>
<dbReference type="InterPro" id="IPR051785">
    <property type="entry name" value="MMCE/EMCE_epimerase"/>
</dbReference>
<dbReference type="SUPFAM" id="SSF54593">
    <property type="entry name" value="Glyoxalase/Bleomycin resistance protein/Dihydroxybiphenyl dioxygenase"/>
    <property type="match status" value="1"/>
</dbReference>
<accession>A0ABZ1DCK5</accession>
<dbReference type="InterPro" id="IPR029068">
    <property type="entry name" value="Glyas_Bleomycin-R_OHBP_Dase"/>
</dbReference>
<evidence type="ECO:0000313" key="3">
    <source>
        <dbReference type="EMBL" id="WRW29523.1"/>
    </source>
</evidence>
<protein>
    <submittedName>
        <fullName evidence="3">VOC family protein</fullName>
    </submittedName>
</protein>
<keyword evidence="4" id="KW-1185">Reference proteome</keyword>
<reference evidence="3 4" key="1">
    <citation type="submission" date="2024-01" db="EMBL/GenBank/DDBJ databases">
        <title>AV1 has a protective and therapeutic effect against plant viruses.</title>
        <authorList>
            <person name="Wang F."/>
        </authorList>
    </citation>
    <scope>NUCLEOTIDE SEQUENCE [LARGE SCALE GENOMIC DNA]</scope>
    <source>
        <strain evidence="3 4">AV1</strain>
    </source>
</reference>
<dbReference type="PANTHER" id="PTHR43048">
    <property type="entry name" value="METHYLMALONYL-COA EPIMERASE"/>
    <property type="match status" value="1"/>
</dbReference>
<dbReference type="EMBL" id="CP142124">
    <property type="protein sequence ID" value="WRW29523.1"/>
    <property type="molecule type" value="Genomic_DNA"/>
</dbReference>
<proteinExistence type="predicted"/>
<dbReference type="PANTHER" id="PTHR43048:SF6">
    <property type="entry name" value="BLR8189 PROTEIN"/>
    <property type="match status" value="1"/>
</dbReference>
<evidence type="ECO:0000256" key="1">
    <source>
        <dbReference type="ARBA" id="ARBA00022723"/>
    </source>
</evidence>
<dbReference type="Gene3D" id="3.10.180.10">
    <property type="entry name" value="2,3-Dihydroxybiphenyl 1,2-Dioxygenase, domain 1"/>
    <property type="match status" value="1"/>
</dbReference>